<reference evidence="1 2" key="1">
    <citation type="submission" date="2021-08" db="EMBL/GenBank/DDBJ databases">
        <title>The highly contiguous genome resource for Trichoderma semiorbis FJ059, a fungal antagonistic to plant pathogens.</title>
        <authorList>
            <person name="Liu T."/>
        </authorList>
    </citation>
    <scope>NUCLEOTIDE SEQUENCE [LARGE SCALE GENOMIC DNA]</scope>
    <source>
        <strain evidence="1 2">FJ059</strain>
    </source>
</reference>
<sequence length="138" mass="14841">MQPCTTHCIVSQLLRVLCTGQPARTAAARMERPFAFTDGHGMVPLRAFCQLSASNSALEMLHKDELRSYGCLGEAARCCHTASTPCHCIAYGTSTPSWPGEQDCRNAPTLRKSTGTLGAQQGRPVRLTITPRHALAGT</sequence>
<accession>A0A9P8KYU0</accession>
<dbReference type="EMBL" id="JAIMJC010000001">
    <property type="protein sequence ID" value="KAH0531636.1"/>
    <property type="molecule type" value="Genomic_DNA"/>
</dbReference>
<comment type="caution">
    <text evidence="1">The sequence shown here is derived from an EMBL/GenBank/DDBJ whole genome shotgun (WGS) entry which is preliminary data.</text>
</comment>
<organism evidence="1 2">
    <name type="scientific">Trichoderma semiorbis</name>
    <dbReference type="NCBI Taxonomy" id="1491008"/>
    <lineage>
        <taxon>Eukaryota</taxon>
        <taxon>Fungi</taxon>
        <taxon>Dikarya</taxon>
        <taxon>Ascomycota</taxon>
        <taxon>Pezizomycotina</taxon>
        <taxon>Sordariomycetes</taxon>
        <taxon>Hypocreomycetidae</taxon>
        <taxon>Hypocreales</taxon>
        <taxon>Hypocreaceae</taxon>
        <taxon>Trichoderma</taxon>
    </lineage>
</organism>
<keyword evidence="2" id="KW-1185">Reference proteome</keyword>
<dbReference type="AlphaFoldDB" id="A0A9P8KYU0"/>
<name>A0A9P8KYU0_9HYPO</name>
<evidence type="ECO:0000313" key="2">
    <source>
        <dbReference type="Proteomes" id="UP000826573"/>
    </source>
</evidence>
<gene>
    <name evidence="1" type="ORF">TsFJ059_000442</name>
</gene>
<protein>
    <submittedName>
        <fullName evidence="1">Uncharacterized protein</fullName>
    </submittedName>
</protein>
<dbReference type="Proteomes" id="UP000826573">
    <property type="component" value="Unassembled WGS sequence"/>
</dbReference>
<evidence type="ECO:0000313" key="1">
    <source>
        <dbReference type="EMBL" id="KAH0531636.1"/>
    </source>
</evidence>
<proteinExistence type="predicted"/>